<evidence type="ECO:0000259" key="1">
    <source>
        <dbReference type="Pfam" id="PF10276"/>
    </source>
</evidence>
<dbReference type="PANTHER" id="PTHR13156">
    <property type="entry name" value="NADH-UBIQUINONE OXIDOREDUCTASE 13 KD-A SUBUNIT"/>
    <property type="match status" value="1"/>
</dbReference>
<dbReference type="PANTHER" id="PTHR13156:SF0">
    <property type="entry name" value="NADH DEHYDROGENASE [UBIQUINONE] IRON-SULFUR PROTEIN 6, MITOCHONDRIAL"/>
    <property type="match status" value="1"/>
</dbReference>
<reference evidence="2" key="1">
    <citation type="submission" date="2020-11" db="EMBL/GenBank/DDBJ databases">
        <authorList>
            <person name="Tran Van P."/>
        </authorList>
    </citation>
    <scope>NUCLEOTIDE SEQUENCE</scope>
</reference>
<dbReference type="InterPro" id="IPR019401">
    <property type="entry name" value="Znf_CHCC"/>
</dbReference>
<dbReference type="AlphaFoldDB" id="A0A7R9GVJ8"/>
<dbReference type="GO" id="GO:0006120">
    <property type="term" value="P:mitochondrial electron transport, NADH to ubiquinone"/>
    <property type="evidence" value="ECO:0007669"/>
    <property type="project" value="TreeGrafter"/>
</dbReference>
<dbReference type="GO" id="GO:0005739">
    <property type="term" value="C:mitochondrion"/>
    <property type="evidence" value="ECO:0007669"/>
    <property type="project" value="GOC"/>
</dbReference>
<dbReference type="EMBL" id="OD000747">
    <property type="protein sequence ID" value="CAD7399129.1"/>
    <property type="molecule type" value="Genomic_DNA"/>
</dbReference>
<dbReference type="Gene3D" id="2.60.260.40">
    <property type="entry name" value="q5lls5 like domains"/>
    <property type="match status" value="1"/>
</dbReference>
<gene>
    <name evidence="2" type="ORF">TPSB3V08_LOCUS2029</name>
</gene>
<feature type="domain" description="Zinc finger CHCC-type" evidence="1">
    <location>
        <begin position="200"/>
        <end position="235"/>
    </location>
</feature>
<accession>A0A7R9GVJ8</accession>
<proteinExistence type="predicted"/>
<name>A0A7R9GVJ8_TIMPO</name>
<dbReference type="FunFam" id="2.60.260.40:FF:000003">
    <property type="entry name" value="NADH dehydrogenase [ubiquinone] iron-sulfur protein 6, mitochondrial"/>
    <property type="match status" value="1"/>
</dbReference>
<protein>
    <recommendedName>
        <fullName evidence="1">Zinc finger CHCC-type domain-containing protein</fullName>
    </recommendedName>
</protein>
<dbReference type="Pfam" id="PF10276">
    <property type="entry name" value="zf-CHCC"/>
    <property type="match status" value="1"/>
</dbReference>
<organism evidence="2">
    <name type="scientific">Timema poppense</name>
    <name type="common">Walking stick</name>
    <dbReference type="NCBI Taxonomy" id="170557"/>
    <lineage>
        <taxon>Eukaryota</taxon>
        <taxon>Metazoa</taxon>
        <taxon>Ecdysozoa</taxon>
        <taxon>Arthropoda</taxon>
        <taxon>Hexapoda</taxon>
        <taxon>Insecta</taxon>
        <taxon>Pterygota</taxon>
        <taxon>Neoptera</taxon>
        <taxon>Polyneoptera</taxon>
        <taxon>Phasmatodea</taxon>
        <taxon>Timematodea</taxon>
        <taxon>Timematoidea</taxon>
        <taxon>Timematidae</taxon>
        <taxon>Timema</taxon>
    </lineage>
</organism>
<evidence type="ECO:0000313" key="2">
    <source>
        <dbReference type="EMBL" id="CAD7399129.1"/>
    </source>
</evidence>
<sequence length="242" mass="27518">MIMPSDGKQFEQQRNMRYRIKRPLDIKFANNQARKEYVSLQTLIFQISYSAIISHNINCPHFQCAVNLAVPVVYSLDDINSTAQFKVVAIFTRDLGFQPLLTSNGPGTLPRFLPEACIKVLPKALLWIFSEALTWAILEKPLRTKLVNHQQMLLVHPFSLLQWEEDDYRLARFIDRPKQINTQFAIDLIAAVPPTPSKERVICCDGGGGPTGHPKVFINLDKPGNHSCGYCGLRFFKEGHDH</sequence>